<evidence type="ECO:0000256" key="4">
    <source>
        <dbReference type="ARBA" id="ARBA00023136"/>
    </source>
</evidence>
<dbReference type="GO" id="GO:0016020">
    <property type="term" value="C:membrane"/>
    <property type="evidence" value="ECO:0007669"/>
    <property type="project" value="UniProtKB-SubCell"/>
</dbReference>
<evidence type="ECO:0000259" key="7">
    <source>
        <dbReference type="PROSITE" id="PS50922"/>
    </source>
</evidence>
<reference evidence="8 9" key="1">
    <citation type="submission" date="2019-07" db="EMBL/GenBank/DDBJ databases">
        <title>De Novo Assembly of kiwifruit Actinidia rufa.</title>
        <authorList>
            <person name="Sugita-Konishi S."/>
            <person name="Sato K."/>
            <person name="Mori E."/>
            <person name="Abe Y."/>
            <person name="Kisaki G."/>
            <person name="Hamano K."/>
            <person name="Suezawa K."/>
            <person name="Otani M."/>
            <person name="Fukuda T."/>
            <person name="Manabe T."/>
            <person name="Gomi K."/>
            <person name="Tabuchi M."/>
            <person name="Akimitsu K."/>
            <person name="Kataoka I."/>
        </authorList>
    </citation>
    <scope>NUCLEOTIDE SEQUENCE [LARGE SCALE GENOMIC DNA]</scope>
    <source>
        <strain evidence="9">cv. Fuchu</strain>
    </source>
</reference>
<evidence type="ECO:0000313" key="9">
    <source>
        <dbReference type="Proteomes" id="UP000585474"/>
    </source>
</evidence>
<feature type="transmembrane region" description="Helical" evidence="6">
    <location>
        <begin position="188"/>
        <end position="210"/>
    </location>
</feature>
<organism evidence="8 9">
    <name type="scientific">Actinidia rufa</name>
    <dbReference type="NCBI Taxonomy" id="165716"/>
    <lineage>
        <taxon>Eukaryota</taxon>
        <taxon>Viridiplantae</taxon>
        <taxon>Streptophyta</taxon>
        <taxon>Embryophyta</taxon>
        <taxon>Tracheophyta</taxon>
        <taxon>Spermatophyta</taxon>
        <taxon>Magnoliopsida</taxon>
        <taxon>eudicotyledons</taxon>
        <taxon>Gunneridae</taxon>
        <taxon>Pentapetalae</taxon>
        <taxon>asterids</taxon>
        <taxon>Ericales</taxon>
        <taxon>Actinidiaceae</taxon>
        <taxon>Actinidia</taxon>
    </lineage>
</organism>
<name>A0A7J0FL78_9ERIC</name>
<dbReference type="PANTHER" id="PTHR13439:SF0">
    <property type="entry name" value="TOPOISOMERASE I DAMAGE AFFECTED PROTEIN 4"/>
    <property type="match status" value="1"/>
</dbReference>
<dbReference type="InterPro" id="IPR050846">
    <property type="entry name" value="TLCD"/>
</dbReference>
<dbReference type="Proteomes" id="UP000585474">
    <property type="component" value="Unassembled WGS sequence"/>
</dbReference>
<dbReference type="PROSITE" id="PS50922">
    <property type="entry name" value="TLC"/>
    <property type="match status" value="1"/>
</dbReference>
<dbReference type="GO" id="GO:0005783">
    <property type="term" value="C:endoplasmic reticulum"/>
    <property type="evidence" value="ECO:0007669"/>
    <property type="project" value="TreeGrafter"/>
</dbReference>
<evidence type="ECO:0000256" key="1">
    <source>
        <dbReference type="ARBA" id="ARBA00004141"/>
    </source>
</evidence>
<protein>
    <submittedName>
        <fullName evidence="8">TRAM, LAG1 and CLN8 (TLC) lipid-sensing domain containing protein</fullName>
    </submittedName>
</protein>
<accession>A0A7J0FL78</accession>
<dbReference type="PANTHER" id="PTHR13439">
    <property type="entry name" value="CT120 PROTEIN"/>
    <property type="match status" value="1"/>
</dbReference>
<evidence type="ECO:0000256" key="6">
    <source>
        <dbReference type="SAM" id="Phobius"/>
    </source>
</evidence>
<comment type="caution">
    <text evidence="8">The sequence shown here is derived from an EMBL/GenBank/DDBJ whole genome shotgun (WGS) entry which is preliminary data.</text>
</comment>
<evidence type="ECO:0000313" key="8">
    <source>
        <dbReference type="EMBL" id="GFY99471.1"/>
    </source>
</evidence>
<evidence type="ECO:0000256" key="3">
    <source>
        <dbReference type="ARBA" id="ARBA00022989"/>
    </source>
</evidence>
<dbReference type="InterPro" id="IPR006634">
    <property type="entry name" value="TLC-dom"/>
</dbReference>
<dbReference type="AlphaFoldDB" id="A0A7J0FL78"/>
<feature type="transmembrane region" description="Helical" evidence="6">
    <location>
        <begin position="155"/>
        <end position="176"/>
    </location>
</feature>
<dbReference type="OrthoDB" id="10266980at2759"/>
<keyword evidence="9" id="KW-1185">Reference proteome</keyword>
<evidence type="ECO:0000256" key="2">
    <source>
        <dbReference type="ARBA" id="ARBA00022692"/>
    </source>
</evidence>
<proteinExistence type="predicted"/>
<dbReference type="EMBL" id="BJWL01000013">
    <property type="protein sequence ID" value="GFY99471.1"/>
    <property type="molecule type" value="Genomic_DNA"/>
</dbReference>
<keyword evidence="2 5" id="KW-0812">Transmembrane</keyword>
<keyword evidence="4 5" id="KW-0472">Membrane</keyword>
<comment type="subcellular location">
    <subcellularLocation>
        <location evidence="1">Membrane</location>
        <topology evidence="1">Multi-pass membrane protein</topology>
    </subcellularLocation>
</comment>
<sequence>MGCRFEFEETAVGSPATAEPVAPGPSWKSSFVKPLFIPYPALRRTPRSRDKISQFSACAQREEAKQIIIRLGISGVEDCRGQRIAGIIFQREINISHPYKSASIEIHRQTSSSCCATRGSLTMDALQAIHDTQNEILNAIHTLTETILAQATQKLISIGYFLSDLAMIFWTFPALGGMEYVLHHGLSMFSIFLSLVSGQGQVYILMVLFTESTTPFVNLRWYLDIAGQKNSKLYVCNGVALFFGWLAVDVHAVMETNVNRSYACQQIGLEQVQLIPN</sequence>
<dbReference type="GO" id="GO:0055088">
    <property type="term" value="P:lipid homeostasis"/>
    <property type="evidence" value="ECO:0007669"/>
    <property type="project" value="TreeGrafter"/>
</dbReference>
<feature type="transmembrane region" description="Helical" evidence="6">
    <location>
        <begin position="231"/>
        <end position="248"/>
    </location>
</feature>
<dbReference type="Pfam" id="PF03798">
    <property type="entry name" value="TRAM_LAG1_CLN8"/>
    <property type="match status" value="1"/>
</dbReference>
<evidence type="ECO:0000256" key="5">
    <source>
        <dbReference type="PROSITE-ProRule" id="PRU00205"/>
    </source>
</evidence>
<feature type="domain" description="TLC" evidence="7">
    <location>
        <begin position="101"/>
        <end position="277"/>
    </location>
</feature>
<gene>
    <name evidence="8" type="ORF">Acr_13g0008710</name>
</gene>
<keyword evidence="3 6" id="KW-1133">Transmembrane helix</keyword>